<sequence>MAIDISLKELLQSGAHFGHQARRWNPKMAPYLYGVEEGVHLFDLTKTKESLADALNFLSETAKSGKVILIVGTKKQAKDKVKEIALACGVPYVCERWLGGTLTNFEQINRSISRLKDLKEKMAAGEYAKFTKKERLLIERDIERMEKFLGGISELTGKPDVLFVVDAHKEIGAVKEAVKMGVTLVAIVDSNSDPTLVDYPIPMNDDAAKAIEYVLDLVKAAILEGKKAQGKEAKEADKKE</sequence>
<dbReference type="GO" id="GO:0022627">
    <property type="term" value="C:cytosolic small ribosomal subunit"/>
    <property type="evidence" value="ECO:0007669"/>
    <property type="project" value="TreeGrafter"/>
</dbReference>
<dbReference type="PRINTS" id="PR00395">
    <property type="entry name" value="RIBOSOMALS2"/>
</dbReference>
<accession>A0A1F8AS81</accession>
<evidence type="ECO:0000256" key="5">
    <source>
        <dbReference type="HAMAP-Rule" id="MF_00291"/>
    </source>
</evidence>
<dbReference type="NCBIfam" id="TIGR01011">
    <property type="entry name" value="rpsB_bact"/>
    <property type="match status" value="1"/>
</dbReference>
<dbReference type="SUPFAM" id="SSF52313">
    <property type="entry name" value="Ribosomal protein S2"/>
    <property type="match status" value="1"/>
</dbReference>
<comment type="similarity">
    <text evidence="1 5">Belongs to the universal ribosomal protein uS2 family.</text>
</comment>
<proteinExistence type="inferred from homology"/>
<dbReference type="GO" id="GO:0003735">
    <property type="term" value="F:structural constituent of ribosome"/>
    <property type="evidence" value="ECO:0007669"/>
    <property type="project" value="InterPro"/>
</dbReference>
<dbReference type="InterPro" id="IPR001865">
    <property type="entry name" value="Ribosomal_uS2"/>
</dbReference>
<evidence type="ECO:0000256" key="3">
    <source>
        <dbReference type="ARBA" id="ARBA00023274"/>
    </source>
</evidence>
<dbReference type="InterPro" id="IPR023591">
    <property type="entry name" value="Ribosomal_uS2_flav_dom_sf"/>
</dbReference>
<comment type="caution">
    <text evidence="6">The sequence shown here is derived from an EMBL/GenBank/DDBJ whole genome shotgun (WGS) entry which is preliminary data.</text>
</comment>
<dbReference type="Gene3D" id="3.40.50.10490">
    <property type="entry name" value="Glucose-6-phosphate isomerase like protein, domain 1"/>
    <property type="match status" value="1"/>
</dbReference>
<dbReference type="EMBL" id="MGGX01000039">
    <property type="protein sequence ID" value="OGM54128.1"/>
    <property type="molecule type" value="Genomic_DNA"/>
</dbReference>
<keyword evidence="3 5" id="KW-0687">Ribonucleoprotein</keyword>
<reference evidence="6 7" key="1">
    <citation type="journal article" date="2016" name="Nat. Commun.">
        <title>Thousands of microbial genomes shed light on interconnected biogeochemical processes in an aquifer system.</title>
        <authorList>
            <person name="Anantharaman K."/>
            <person name="Brown C.T."/>
            <person name="Hug L.A."/>
            <person name="Sharon I."/>
            <person name="Castelle C.J."/>
            <person name="Probst A.J."/>
            <person name="Thomas B.C."/>
            <person name="Singh A."/>
            <person name="Wilkins M.J."/>
            <person name="Karaoz U."/>
            <person name="Brodie E.L."/>
            <person name="Williams K.H."/>
            <person name="Hubbard S.S."/>
            <person name="Banfield J.F."/>
        </authorList>
    </citation>
    <scope>NUCLEOTIDE SEQUENCE [LARGE SCALE GENOMIC DNA]</scope>
</reference>
<dbReference type="CDD" id="cd01425">
    <property type="entry name" value="RPS2"/>
    <property type="match status" value="1"/>
</dbReference>
<evidence type="ECO:0000256" key="4">
    <source>
        <dbReference type="ARBA" id="ARBA00035256"/>
    </source>
</evidence>
<protein>
    <recommendedName>
        <fullName evidence="4 5">Small ribosomal subunit protein uS2</fullName>
    </recommendedName>
</protein>
<dbReference type="InterPro" id="IPR018130">
    <property type="entry name" value="Ribosomal_uS2_CS"/>
</dbReference>
<keyword evidence="2 5" id="KW-0689">Ribosomal protein</keyword>
<dbReference type="PANTHER" id="PTHR12534:SF0">
    <property type="entry name" value="SMALL RIBOSOMAL SUBUNIT PROTEIN US2M"/>
    <property type="match status" value="1"/>
</dbReference>
<dbReference type="Proteomes" id="UP000177794">
    <property type="component" value="Unassembled WGS sequence"/>
</dbReference>
<dbReference type="Gene3D" id="1.10.287.610">
    <property type="entry name" value="Helix hairpin bin"/>
    <property type="match status" value="1"/>
</dbReference>
<evidence type="ECO:0000313" key="6">
    <source>
        <dbReference type="EMBL" id="OGM54128.1"/>
    </source>
</evidence>
<organism evidence="6 7">
    <name type="scientific">Candidatus Woesebacteria bacterium RIFCSPHIGHO2_12_FULL_42_9</name>
    <dbReference type="NCBI Taxonomy" id="1802511"/>
    <lineage>
        <taxon>Bacteria</taxon>
        <taxon>Candidatus Woeseibacteriota</taxon>
    </lineage>
</organism>
<name>A0A1F8AS81_9BACT</name>
<evidence type="ECO:0000256" key="2">
    <source>
        <dbReference type="ARBA" id="ARBA00022980"/>
    </source>
</evidence>
<dbReference type="HAMAP" id="MF_00291_B">
    <property type="entry name" value="Ribosomal_uS2_B"/>
    <property type="match status" value="1"/>
</dbReference>
<dbReference type="PROSITE" id="PS00962">
    <property type="entry name" value="RIBOSOMAL_S2_1"/>
    <property type="match status" value="1"/>
</dbReference>
<gene>
    <name evidence="5" type="primary">rpsB</name>
    <name evidence="6" type="ORF">A3E15_03630</name>
</gene>
<evidence type="ECO:0000256" key="1">
    <source>
        <dbReference type="ARBA" id="ARBA00006242"/>
    </source>
</evidence>
<evidence type="ECO:0000313" key="7">
    <source>
        <dbReference type="Proteomes" id="UP000177794"/>
    </source>
</evidence>
<dbReference type="GO" id="GO:0006412">
    <property type="term" value="P:translation"/>
    <property type="evidence" value="ECO:0007669"/>
    <property type="project" value="UniProtKB-UniRule"/>
</dbReference>
<dbReference type="STRING" id="1802511.A3E15_03630"/>
<dbReference type="InterPro" id="IPR005706">
    <property type="entry name" value="Ribosomal_uS2_bac/mit/plastid"/>
</dbReference>
<dbReference type="Pfam" id="PF00318">
    <property type="entry name" value="Ribosomal_S2"/>
    <property type="match status" value="1"/>
</dbReference>
<dbReference type="PANTHER" id="PTHR12534">
    <property type="entry name" value="30S RIBOSOMAL PROTEIN S2 PROKARYOTIC AND ORGANELLAR"/>
    <property type="match status" value="1"/>
</dbReference>
<dbReference type="AlphaFoldDB" id="A0A1F8AS81"/>